<comment type="caution">
    <text evidence="2">The sequence shown here is derived from an EMBL/GenBank/DDBJ whole genome shotgun (WGS) entry which is preliminary data.</text>
</comment>
<proteinExistence type="predicted"/>
<feature type="domain" description="RNase H type-1" evidence="1">
    <location>
        <begin position="165"/>
        <end position="235"/>
    </location>
</feature>
<name>A0AAV3PY69_LITER</name>
<dbReference type="GO" id="GO:0004523">
    <property type="term" value="F:RNA-DNA hybrid ribonuclease activity"/>
    <property type="evidence" value="ECO:0007669"/>
    <property type="project" value="InterPro"/>
</dbReference>
<accession>A0AAV3PY69</accession>
<protein>
    <recommendedName>
        <fullName evidence="1">RNase H type-1 domain-containing protein</fullName>
    </recommendedName>
</protein>
<dbReference type="Proteomes" id="UP001454036">
    <property type="component" value="Unassembled WGS sequence"/>
</dbReference>
<dbReference type="EMBL" id="BAABME010002946">
    <property type="protein sequence ID" value="GAA0156784.1"/>
    <property type="molecule type" value="Genomic_DNA"/>
</dbReference>
<dbReference type="InterPro" id="IPR002156">
    <property type="entry name" value="RNaseH_domain"/>
</dbReference>
<gene>
    <name evidence="2" type="ORF">LIER_14189</name>
</gene>
<dbReference type="Pfam" id="PF13456">
    <property type="entry name" value="RVT_3"/>
    <property type="match status" value="1"/>
</dbReference>
<dbReference type="InterPro" id="IPR044730">
    <property type="entry name" value="RNase_H-like_dom_plant"/>
</dbReference>
<sequence length="267" mass="30000">MTKIINNRLGLLLPRLISDYRAGFVHGRLIQDNILLAQEMLHHIDKGRKEGNVILNLDMSKAFDKLSWTFLRNILKKFGFSEASITIVMQCVDNSWFSLLINGESSGYFKSEQGGFIQAHGFVDKEERTCVLSAKASPARNYSATINLNCLANLLPDKGRLKLNIDAIFNNKNSGYGAIIRDRNGTSVWALGEKGWNQTALEAEIDATMAALKWITCLGYKKLIVEVHSLTIVMFGICSQGEKHYNRLGGQEYTIERASIHLGWHYS</sequence>
<dbReference type="Gene3D" id="3.30.420.10">
    <property type="entry name" value="Ribonuclease H-like superfamily/Ribonuclease H"/>
    <property type="match status" value="1"/>
</dbReference>
<evidence type="ECO:0000259" key="1">
    <source>
        <dbReference type="Pfam" id="PF13456"/>
    </source>
</evidence>
<dbReference type="PANTHER" id="PTHR31635">
    <property type="entry name" value="REVERSE TRANSCRIPTASE DOMAIN-CONTAINING PROTEIN-RELATED"/>
    <property type="match status" value="1"/>
</dbReference>
<dbReference type="GO" id="GO:0003676">
    <property type="term" value="F:nucleic acid binding"/>
    <property type="evidence" value="ECO:0007669"/>
    <property type="project" value="InterPro"/>
</dbReference>
<organism evidence="2 3">
    <name type="scientific">Lithospermum erythrorhizon</name>
    <name type="common">Purple gromwell</name>
    <name type="synonym">Lithospermum officinale var. erythrorhizon</name>
    <dbReference type="NCBI Taxonomy" id="34254"/>
    <lineage>
        <taxon>Eukaryota</taxon>
        <taxon>Viridiplantae</taxon>
        <taxon>Streptophyta</taxon>
        <taxon>Embryophyta</taxon>
        <taxon>Tracheophyta</taxon>
        <taxon>Spermatophyta</taxon>
        <taxon>Magnoliopsida</taxon>
        <taxon>eudicotyledons</taxon>
        <taxon>Gunneridae</taxon>
        <taxon>Pentapetalae</taxon>
        <taxon>asterids</taxon>
        <taxon>lamiids</taxon>
        <taxon>Boraginales</taxon>
        <taxon>Boraginaceae</taxon>
        <taxon>Boraginoideae</taxon>
        <taxon>Lithospermeae</taxon>
        <taxon>Lithospermum</taxon>
    </lineage>
</organism>
<dbReference type="PANTHER" id="PTHR31635:SF196">
    <property type="entry name" value="REVERSE TRANSCRIPTASE DOMAIN-CONTAINING PROTEIN-RELATED"/>
    <property type="match status" value="1"/>
</dbReference>
<evidence type="ECO:0000313" key="2">
    <source>
        <dbReference type="EMBL" id="GAA0156784.1"/>
    </source>
</evidence>
<dbReference type="CDD" id="cd06222">
    <property type="entry name" value="RNase_H_like"/>
    <property type="match status" value="1"/>
</dbReference>
<reference evidence="2 3" key="1">
    <citation type="submission" date="2024-01" db="EMBL/GenBank/DDBJ databases">
        <title>The complete chloroplast genome sequence of Lithospermum erythrorhizon: insights into the phylogenetic relationship among Boraginaceae species and the maternal lineages of purple gromwells.</title>
        <authorList>
            <person name="Okada T."/>
            <person name="Watanabe K."/>
        </authorList>
    </citation>
    <scope>NUCLEOTIDE SEQUENCE [LARGE SCALE GENOMIC DNA]</scope>
</reference>
<keyword evidence="3" id="KW-1185">Reference proteome</keyword>
<dbReference type="AlphaFoldDB" id="A0AAV3PY69"/>
<evidence type="ECO:0000313" key="3">
    <source>
        <dbReference type="Proteomes" id="UP001454036"/>
    </source>
</evidence>
<dbReference type="InterPro" id="IPR036397">
    <property type="entry name" value="RNaseH_sf"/>
</dbReference>